<dbReference type="AlphaFoldDB" id="A0A2U1KQV3"/>
<protein>
    <submittedName>
        <fullName evidence="12">Leucine-rich repeat protein</fullName>
    </submittedName>
</protein>
<dbReference type="PANTHER" id="PTHR48063">
    <property type="entry name" value="LRR RECEPTOR-LIKE KINASE"/>
    <property type="match status" value="1"/>
</dbReference>
<dbReference type="STRING" id="35608.A0A2U1KQV3"/>
<dbReference type="EMBL" id="PKPP01014914">
    <property type="protein sequence ID" value="PWA39139.1"/>
    <property type="molecule type" value="Genomic_DNA"/>
</dbReference>
<dbReference type="InterPro" id="IPR001611">
    <property type="entry name" value="Leu-rich_rpt"/>
</dbReference>
<evidence type="ECO:0000259" key="10">
    <source>
        <dbReference type="Pfam" id="PF08263"/>
    </source>
</evidence>
<name>A0A2U1KQV3_ARTAN</name>
<gene>
    <name evidence="12" type="ORF">CTI12_AA574550</name>
</gene>
<dbReference type="Gene3D" id="3.80.10.10">
    <property type="entry name" value="Ribonuclease Inhibitor"/>
    <property type="match status" value="2"/>
</dbReference>
<dbReference type="GO" id="GO:0016020">
    <property type="term" value="C:membrane"/>
    <property type="evidence" value="ECO:0007669"/>
    <property type="project" value="UniProtKB-SubCell"/>
</dbReference>
<sequence>MSSFSFSHFSSFHLCILFVLVLFHSCLSNQNFDDVLCIKEEKQALLEFKRHIIDEGDRLSSWVDEKNDCCKWARIVCDNMTGHVHQIHLRALDGHLPDIDFDTSKEFEEASKQQLKGELSPSLLDLKQLKHLELSCNDFGLTQVPEFIGSLGNLRYLNLSSSNFSGLIPPQLGNLSQLHTLCLGGFKMIVEWLSNLRLLRHLDMSTVDLSKATDWFQVINTLPSLTKLHLKNSNLLDSHPHIPTLNITSLTLLDLSVNPFTNSLVPRWIFSITSLVSLDLSYCDFNGLIPRSSAHSFHNLTSLKWLHVAGNTFMNSSLVWKELSSGIGSNLSSLDISQCDISSTTLDSLHILPKSLGNFCNLRDIDLSYNNFHNISLTSLFESFLECKSPRLESLSLVRSGLSGHLLNQLGQLMHMKHLDLHLNLISEGIVFWQSRRTSSSNVRAPEAKREIGDRILLKLSMALNIEASVIWTISDDLRVCIL</sequence>
<dbReference type="Pfam" id="PF23598">
    <property type="entry name" value="LRR_14"/>
    <property type="match status" value="1"/>
</dbReference>
<proteinExistence type="predicted"/>
<evidence type="ECO:0000256" key="2">
    <source>
        <dbReference type="ARBA" id="ARBA00022614"/>
    </source>
</evidence>
<dbReference type="InterPro" id="IPR046956">
    <property type="entry name" value="RLP23-like"/>
</dbReference>
<keyword evidence="7" id="KW-0472">Membrane</keyword>
<accession>A0A2U1KQV3</accession>
<keyword evidence="8" id="KW-0325">Glycoprotein</keyword>
<evidence type="ECO:0000256" key="1">
    <source>
        <dbReference type="ARBA" id="ARBA00004479"/>
    </source>
</evidence>
<keyword evidence="6" id="KW-1133">Transmembrane helix</keyword>
<keyword evidence="2" id="KW-0433">Leucine-rich repeat</keyword>
<evidence type="ECO:0000256" key="3">
    <source>
        <dbReference type="ARBA" id="ARBA00022692"/>
    </source>
</evidence>
<dbReference type="InterPro" id="IPR013210">
    <property type="entry name" value="LRR_N_plant-typ"/>
</dbReference>
<reference evidence="12 13" key="1">
    <citation type="journal article" date="2018" name="Mol. Plant">
        <title>The genome of Artemisia annua provides insight into the evolution of Asteraceae family and artemisinin biosynthesis.</title>
        <authorList>
            <person name="Shen Q."/>
            <person name="Zhang L."/>
            <person name="Liao Z."/>
            <person name="Wang S."/>
            <person name="Yan T."/>
            <person name="Shi P."/>
            <person name="Liu M."/>
            <person name="Fu X."/>
            <person name="Pan Q."/>
            <person name="Wang Y."/>
            <person name="Lv Z."/>
            <person name="Lu X."/>
            <person name="Zhang F."/>
            <person name="Jiang W."/>
            <person name="Ma Y."/>
            <person name="Chen M."/>
            <person name="Hao X."/>
            <person name="Li L."/>
            <person name="Tang Y."/>
            <person name="Lv G."/>
            <person name="Zhou Y."/>
            <person name="Sun X."/>
            <person name="Brodelius P.E."/>
            <person name="Rose J.K.C."/>
            <person name="Tang K."/>
        </authorList>
    </citation>
    <scope>NUCLEOTIDE SEQUENCE [LARGE SCALE GENOMIC DNA]</scope>
    <source>
        <strain evidence="13">cv. Huhao1</strain>
        <tissue evidence="12">Leaf</tissue>
    </source>
</reference>
<dbReference type="Pfam" id="PF00560">
    <property type="entry name" value="LRR_1"/>
    <property type="match status" value="1"/>
</dbReference>
<dbReference type="PANTHER" id="PTHR48063:SF99">
    <property type="entry name" value="LEUCINE-RICH REPEAT-CONTAINING, PLANT-TYPE, LEUCINE-RICH REPEAT DOMAIN SUPERFAMILY"/>
    <property type="match status" value="1"/>
</dbReference>
<feature type="domain" description="Leucine-rich repeat-containing N-terminal plant-type" evidence="10">
    <location>
        <begin position="39"/>
        <end position="78"/>
    </location>
</feature>
<dbReference type="InterPro" id="IPR032675">
    <property type="entry name" value="LRR_dom_sf"/>
</dbReference>
<evidence type="ECO:0000256" key="4">
    <source>
        <dbReference type="ARBA" id="ARBA00022729"/>
    </source>
</evidence>
<evidence type="ECO:0000256" key="5">
    <source>
        <dbReference type="ARBA" id="ARBA00022737"/>
    </source>
</evidence>
<keyword evidence="3" id="KW-0812">Transmembrane</keyword>
<evidence type="ECO:0000256" key="8">
    <source>
        <dbReference type="ARBA" id="ARBA00023180"/>
    </source>
</evidence>
<dbReference type="Pfam" id="PF08263">
    <property type="entry name" value="LRRNT_2"/>
    <property type="match status" value="1"/>
</dbReference>
<dbReference type="OrthoDB" id="1600340at2759"/>
<evidence type="ECO:0000256" key="9">
    <source>
        <dbReference type="SAM" id="SignalP"/>
    </source>
</evidence>
<keyword evidence="13" id="KW-1185">Reference proteome</keyword>
<evidence type="ECO:0000256" key="7">
    <source>
        <dbReference type="ARBA" id="ARBA00023136"/>
    </source>
</evidence>
<dbReference type="SUPFAM" id="SSF52058">
    <property type="entry name" value="L domain-like"/>
    <property type="match status" value="1"/>
</dbReference>
<dbReference type="Proteomes" id="UP000245207">
    <property type="component" value="Unassembled WGS sequence"/>
</dbReference>
<feature type="signal peptide" evidence="9">
    <location>
        <begin position="1"/>
        <end position="28"/>
    </location>
</feature>
<evidence type="ECO:0000313" key="13">
    <source>
        <dbReference type="Proteomes" id="UP000245207"/>
    </source>
</evidence>
<dbReference type="InterPro" id="IPR055414">
    <property type="entry name" value="LRR_R13L4/SHOC2-like"/>
</dbReference>
<evidence type="ECO:0000313" key="12">
    <source>
        <dbReference type="EMBL" id="PWA39139.1"/>
    </source>
</evidence>
<keyword evidence="5" id="KW-0677">Repeat</keyword>
<evidence type="ECO:0000259" key="11">
    <source>
        <dbReference type="Pfam" id="PF23598"/>
    </source>
</evidence>
<comment type="subcellular location">
    <subcellularLocation>
        <location evidence="1">Membrane</location>
        <topology evidence="1">Single-pass type I membrane protein</topology>
    </subcellularLocation>
</comment>
<feature type="chain" id="PRO_5015595107" evidence="9">
    <location>
        <begin position="29"/>
        <end position="483"/>
    </location>
</feature>
<organism evidence="12 13">
    <name type="scientific">Artemisia annua</name>
    <name type="common">Sweet wormwood</name>
    <dbReference type="NCBI Taxonomy" id="35608"/>
    <lineage>
        <taxon>Eukaryota</taxon>
        <taxon>Viridiplantae</taxon>
        <taxon>Streptophyta</taxon>
        <taxon>Embryophyta</taxon>
        <taxon>Tracheophyta</taxon>
        <taxon>Spermatophyta</taxon>
        <taxon>Magnoliopsida</taxon>
        <taxon>eudicotyledons</taxon>
        <taxon>Gunneridae</taxon>
        <taxon>Pentapetalae</taxon>
        <taxon>asterids</taxon>
        <taxon>campanulids</taxon>
        <taxon>Asterales</taxon>
        <taxon>Asteraceae</taxon>
        <taxon>Asteroideae</taxon>
        <taxon>Anthemideae</taxon>
        <taxon>Artemisiinae</taxon>
        <taxon>Artemisia</taxon>
    </lineage>
</organism>
<feature type="domain" description="Disease resistance R13L4/SHOC-2-like LRR" evidence="11">
    <location>
        <begin position="122"/>
        <end position="234"/>
    </location>
</feature>
<keyword evidence="4 9" id="KW-0732">Signal</keyword>
<comment type="caution">
    <text evidence="12">The sequence shown here is derived from an EMBL/GenBank/DDBJ whole genome shotgun (WGS) entry which is preliminary data.</text>
</comment>
<evidence type="ECO:0000256" key="6">
    <source>
        <dbReference type="ARBA" id="ARBA00022989"/>
    </source>
</evidence>